<keyword evidence="12" id="KW-1015">Disulfide bond</keyword>
<dbReference type="GO" id="GO:0046872">
    <property type="term" value="F:metal ion binding"/>
    <property type="evidence" value="ECO:0007669"/>
    <property type="project" value="UniProtKB-UniRule"/>
</dbReference>
<dbReference type="RefSeq" id="XP_030994133.1">
    <property type="nucleotide sequence ID" value="XM_031141510.1"/>
</dbReference>
<evidence type="ECO:0000259" key="18">
    <source>
        <dbReference type="PROSITE" id="PS52012"/>
    </source>
</evidence>
<comment type="subcellular location">
    <subcellularLocation>
        <location evidence="1">Cell membrane</location>
        <topology evidence="1">Lipid-anchor</topology>
        <topology evidence="1">GPI-anchor</topology>
    </subcellularLocation>
    <subcellularLocation>
        <location evidence="2">Secreted</location>
    </subcellularLocation>
</comment>
<proteinExistence type="inferred from homology"/>
<dbReference type="InterPro" id="IPR008427">
    <property type="entry name" value="Extracellular_membr_CFEM_dom"/>
</dbReference>
<evidence type="ECO:0000313" key="19">
    <source>
        <dbReference type="EMBL" id="TPX12422.1"/>
    </source>
</evidence>
<evidence type="ECO:0000256" key="13">
    <source>
        <dbReference type="ARBA" id="ARBA00023180"/>
    </source>
</evidence>
<keyword evidence="9 17" id="KW-0732">Signal</keyword>
<evidence type="ECO:0000256" key="8">
    <source>
        <dbReference type="ARBA" id="ARBA00022723"/>
    </source>
</evidence>
<evidence type="ECO:0000256" key="17">
    <source>
        <dbReference type="SAM" id="SignalP"/>
    </source>
</evidence>
<dbReference type="GO" id="GO:0005886">
    <property type="term" value="C:plasma membrane"/>
    <property type="evidence" value="ECO:0007669"/>
    <property type="project" value="UniProtKB-SubCell"/>
</dbReference>
<evidence type="ECO:0000256" key="10">
    <source>
        <dbReference type="ARBA" id="ARBA00023004"/>
    </source>
</evidence>
<feature type="binding site" description="axial binding residue" evidence="15">
    <location>
        <position position="45"/>
    </location>
    <ligand>
        <name>heme</name>
        <dbReference type="ChEBI" id="CHEBI:30413"/>
    </ligand>
    <ligandPart>
        <name>Fe</name>
        <dbReference type="ChEBI" id="CHEBI:18248"/>
    </ligandPart>
</feature>
<evidence type="ECO:0000256" key="16">
    <source>
        <dbReference type="SAM" id="MobiDB-lite"/>
    </source>
</evidence>
<keyword evidence="4" id="KW-1003">Cell membrane</keyword>
<keyword evidence="5" id="KW-0964">Secreted</keyword>
<evidence type="ECO:0000256" key="15">
    <source>
        <dbReference type="PROSITE-ProRule" id="PRU01356"/>
    </source>
</evidence>
<keyword evidence="11" id="KW-0472">Membrane</keyword>
<dbReference type="OrthoDB" id="3065412at2759"/>
<evidence type="ECO:0000256" key="7">
    <source>
        <dbReference type="ARBA" id="ARBA00022622"/>
    </source>
</evidence>
<comment type="caution">
    <text evidence="15">Lacks conserved residue(s) required for the propagation of feature annotation.</text>
</comment>
<name>A0A507AR03_9PEZI</name>
<protein>
    <recommendedName>
        <fullName evidence="18">CFEM domain-containing protein</fullName>
    </recommendedName>
</protein>
<evidence type="ECO:0000256" key="5">
    <source>
        <dbReference type="ARBA" id="ARBA00022525"/>
    </source>
</evidence>
<feature type="signal peptide" evidence="17">
    <location>
        <begin position="1"/>
        <end position="18"/>
    </location>
</feature>
<dbReference type="EMBL" id="SKBQ01000040">
    <property type="protein sequence ID" value="TPX12422.1"/>
    <property type="molecule type" value="Genomic_DNA"/>
</dbReference>
<comment type="similarity">
    <text evidence="3">Belongs to the RBT5 family.</text>
</comment>
<evidence type="ECO:0000256" key="12">
    <source>
        <dbReference type="ARBA" id="ARBA00023157"/>
    </source>
</evidence>
<dbReference type="STRING" id="1093900.A0A507AR03"/>
<evidence type="ECO:0000256" key="3">
    <source>
        <dbReference type="ARBA" id="ARBA00010031"/>
    </source>
</evidence>
<dbReference type="GeneID" id="41974281"/>
<accession>A0A507AR03</accession>
<reference evidence="19 20" key="1">
    <citation type="submission" date="2019-06" db="EMBL/GenBank/DDBJ databases">
        <title>Draft genome sequence of the filamentous fungus Phialemoniopsis curvata isolated from diesel fuel.</title>
        <authorList>
            <person name="Varaljay V.A."/>
            <person name="Lyon W.J."/>
            <person name="Crouch A.L."/>
            <person name="Drake C.E."/>
            <person name="Hollomon J.M."/>
            <person name="Nadeau L.J."/>
            <person name="Nunn H.S."/>
            <person name="Stevenson B.S."/>
            <person name="Bojanowski C.L."/>
            <person name="Crookes-Goodson W.J."/>
        </authorList>
    </citation>
    <scope>NUCLEOTIDE SEQUENCE [LARGE SCALE GENOMIC DNA]</scope>
    <source>
        <strain evidence="19 20">D216</strain>
    </source>
</reference>
<evidence type="ECO:0000256" key="4">
    <source>
        <dbReference type="ARBA" id="ARBA00022475"/>
    </source>
</evidence>
<organism evidence="19 20">
    <name type="scientific">Thyridium curvatum</name>
    <dbReference type="NCBI Taxonomy" id="1093900"/>
    <lineage>
        <taxon>Eukaryota</taxon>
        <taxon>Fungi</taxon>
        <taxon>Dikarya</taxon>
        <taxon>Ascomycota</taxon>
        <taxon>Pezizomycotina</taxon>
        <taxon>Sordariomycetes</taxon>
        <taxon>Sordariomycetidae</taxon>
        <taxon>Thyridiales</taxon>
        <taxon>Thyridiaceae</taxon>
        <taxon>Thyridium</taxon>
    </lineage>
</organism>
<dbReference type="Pfam" id="PF05730">
    <property type="entry name" value="CFEM"/>
    <property type="match status" value="1"/>
</dbReference>
<evidence type="ECO:0000256" key="2">
    <source>
        <dbReference type="ARBA" id="ARBA00004613"/>
    </source>
</evidence>
<dbReference type="GO" id="GO:0098552">
    <property type="term" value="C:side of membrane"/>
    <property type="evidence" value="ECO:0007669"/>
    <property type="project" value="UniProtKB-KW"/>
</dbReference>
<evidence type="ECO:0000256" key="1">
    <source>
        <dbReference type="ARBA" id="ARBA00004609"/>
    </source>
</evidence>
<keyword evidence="6 15" id="KW-0349">Heme</keyword>
<evidence type="ECO:0000256" key="6">
    <source>
        <dbReference type="ARBA" id="ARBA00022617"/>
    </source>
</evidence>
<dbReference type="Proteomes" id="UP000319257">
    <property type="component" value="Unassembled WGS sequence"/>
</dbReference>
<keyword evidence="10 15" id="KW-0408">Iron</keyword>
<keyword evidence="7" id="KW-0336">GPI-anchor</keyword>
<keyword evidence="13" id="KW-0325">Glycoprotein</keyword>
<evidence type="ECO:0000256" key="9">
    <source>
        <dbReference type="ARBA" id="ARBA00022729"/>
    </source>
</evidence>
<evidence type="ECO:0000256" key="14">
    <source>
        <dbReference type="ARBA" id="ARBA00023288"/>
    </source>
</evidence>
<dbReference type="GO" id="GO:0005576">
    <property type="term" value="C:extracellular region"/>
    <property type="evidence" value="ECO:0007669"/>
    <property type="project" value="UniProtKB-SubCell"/>
</dbReference>
<dbReference type="PANTHER" id="PTHR37928">
    <property type="entry name" value="CFEM DOMAIN PROTEIN (AFU_ORTHOLOGUE AFUA_6G14090)"/>
    <property type="match status" value="1"/>
</dbReference>
<comment type="caution">
    <text evidence="19">The sequence shown here is derived from an EMBL/GenBank/DDBJ whole genome shotgun (WGS) entry which is preliminary data.</text>
</comment>
<evidence type="ECO:0000313" key="20">
    <source>
        <dbReference type="Proteomes" id="UP000319257"/>
    </source>
</evidence>
<evidence type="ECO:0000256" key="11">
    <source>
        <dbReference type="ARBA" id="ARBA00023136"/>
    </source>
</evidence>
<dbReference type="PROSITE" id="PS52012">
    <property type="entry name" value="CFEM"/>
    <property type="match status" value="1"/>
</dbReference>
<keyword evidence="20" id="KW-1185">Reference proteome</keyword>
<feature type="chain" id="PRO_5021354369" description="CFEM domain-containing protein" evidence="17">
    <location>
        <begin position="19"/>
        <end position="180"/>
    </location>
</feature>
<dbReference type="AlphaFoldDB" id="A0A507AR03"/>
<dbReference type="InParanoid" id="A0A507AR03"/>
<feature type="region of interest" description="Disordered" evidence="16">
    <location>
        <begin position="101"/>
        <end position="159"/>
    </location>
</feature>
<keyword evidence="8 15" id="KW-0479">Metal-binding</keyword>
<sequence length="180" mass="17105">MKSIAVLSSLALAGLSAAQFQGLPQCAQDCASQFFSGGIGNCGSDAKCICSNKSFLGDIACCLAKPGGCNEKDQSSAVAFASTICDAQGVTVPTAVSCTASQSGGSSSSGKTTGTPATNSAGTTSRTSSGGAQQTGASTSNTAASGANNPSSSSSKAWAPKNTAAAGGLLGGALAVAAML</sequence>
<keyword evidence="14" id="KW-0449">Lipoprotein</keyword>
<feature type="domain" description="CFEM" evidence="18">
    <location>
        <begin position="1"/>
        <end position="112"/>
    </location>
</feature>
<gene>
    <name evidence="19" type="ORF">E0L32_006834</name>
</gene>
<dbReference type="PANTHER" id="PTHR37928:SF2">
    <property type="entry name" value="GPI ANCHORED CFEM DOMAIN PROTEIN (AFU_ORTHOLOGUE AFUA_6G10580)"/>
    <property type="match status" value="1"/>
</dbReference>
<dbReference type="InterPro" id="IPR051735">
    <property type="entry name" value="CFEM_domain"/>
</dbReference>